<organism evidence="3 4">
    <name type="scientific">Burkholderia lata (strain ATCC 17760 / DSM 23089 / LMG 22485 / NCIMB 9086 / R18194 / 383)</name>
    <dbReference type="NCBI Taxonomy" id="482957"/>
    <lineage>
        <taxon>Bacteria</taxon>
        <taxon>Pseudomonadati</taxon>
        <taxon>Pseudomonadota</taxon>
        <taxon>Betaproteobacteria</taxon>
        <taxon>Burkholderiales</taxon>
        <taxon>Burkholderiaceae</taxon>
        <taxon>Burkholderia</taxon>
        <taxon>Burkholderia cepacia complex</taxon>
    </lineage>
</organism>
<dbReference type="PANTHER" id="PTHR43689:SF8">
    <property type="entry name" value="ALPHA_BETA-HYDROLASES SUPERFAMILY PROTEIN"/>
    <property type="match status" value="1"/>
</dbReference>
<evidence type="ECO:0000313" key="3">
    <source>
        <dbReference type="EMBL" id="VWB74742.1"/>
    </source>
</evidence>
<dbReference type="Gene3D" id="3.40.50.1820">
    <property type="entry name" value="alpha/beta hydrolase"/>
    <property type="match status" value="1"/>
</dbReference>
<protein>
    <submittedName>
        <fullName evidence="3">Lysophospholipase</fullName>
    </submittedName>
</protein>
<dbReference type="Pfam" id="PF12697">
    <property type="entry name" value="Abhydrolase_6"/>
    <property type="match status" value="1"/>
</dbReference>
<evidence type="ECO:0000313" key="4">
    <source>
        <dbReference type="Proteomes" id="UP000494174"/>
    </source>
</evidence>
<dbReference type="Proteomes" id="UP000494174">
    <property type="component" value="Unassembled WGS sequence"/>
</dbReference>
<dbReference type="PANTHER" id="PTHR43689">
    <property type="entry name" value="HYDROLASE"/>
    <property type="match status" value="1"/>
</dbReference>
<accession>A0A6P2LZ27</accession>
<feature type="domain" description="AB hydrolase-1" evidence="2">
    <location>
        <begin position="111"/>
        <end position="352"/>
    </location>
</feature>
<dbReference type="InterPro" id="IPR029058">
    <property type="entry name" value="AB_hydrolase_fold"/>
</dbReference>
<proteinExistence type="predicted"/>
<dbReference type="SUPFAM" id="SSF53474">
    <property type="entry name" value="alpha/beta-Hydrolases"/>
    <property type="match status" value="1"/>
</dbReference>
<dbReference type="EMBL" id="CABVPU010000011">
    <property type="protein sequence ID" value="VWB74742.1"/>
    <property type="molecule type" value="Genomic_DNA"/>
</dbReference>
<feature type="signal peptide" evidence="1">
    <location>
        <begin position="1"/>
        <end position="42"/>
    </location>
</feature>
<reference evidence="3 4" key="1">
    <citation type="submission" date="2019-09" db="EMBL/GenBank/DDBJ databases">
        <authorList>
            <person name="Depoorter E."/>
        </authorList>
    </citation>
    <scope>NUCLEOTIDE SEQUENCE [LARGE SCALE GENOMIC DNA]</scope>
    <source>
        <strain evidence="3">R-15945</strain>
    </source>
</reference>
<sequence>MMNDIATRTASITMKLSSLFRPACTLLLAAGLSAAALAPALADDAVSPNPPESATMPKTYADQPAWRDMQKFLPTDFLWKDGRQPTEEWWSWHGHRLHLDTYRNPQARVKVILFHGVGTNGRQMSMILGEQLARRGYETIAVDMPEYGMTEVARGALVRYDDWVRAGSDLIDAERAKDDRPIVLYGLSAGGMLTYHVAALNGKVKGIVGMTFLDQRLQQVRDETARNVFMSRVGGPMMHLTAMTPLKSMRVPMTLASKMSALVNDRDALKVWLSDRTSAGNAMTIAFLDSYMSYRPAVEPEDFAVCPILLTQPAADRWTPLHLSEPFLQRVRKVPVKVVMLDNAGHYPLEQPGLSQMVDSIDAFYREVTAQRADLRAPS</sequence>
<evidence type="ECO:0000256" key="1">
    <source>
        <dbReference type="SAM" id="SignalP"/>
    </source>
</evidence>
<gene>
    <name evidence="3" type="ORF">BLA15945_03570</name>
</gene>
<keyword evidence="1" id="KW-0732">Signal</keyword>
<evidence type="ECO:0000259" key="2">
    <source>
        <dbReference type="Pfam" id="PF12697"/>
    </source>
</evidence>
<dbReference type="AlphaFoldDB" id="A0A6P2LZ27"/>
<dbReference type="InterPro" id="IPR000073">
    <property type="entry name" value="AB_hydrolase_1"/>
</dbReference>
<feature type="chain" id="PRO_5027034824" evidence="1">
    <location>
        <begin position="43"/>
        <end position="379"/>
    </location>
</feature>
<name>A0A6P2LZ27_BURL3</name>